<dbReference type="Proteomes" id="UP000002051">
    <property type="component" value="Unassembled WGS sequence"/>
</dbReference>
<evidence type="ECO:0000256" key="1">
    <source>
        <dbReference type="SAM" id="MobiDB-lite"/>
    </source>
</evidence>
<name>A0A072TEK4_MEDTR</name>
<proteinExistence type="predicted"/>
<evidence type="ECO:0000313" key="4">
    <source>
        <dbReference type="Proteomes" id="UP000002051"/>
    </source>
</evidence>
<reference evidence="3" key="3">
    <citation type="submission" date="2015-06" db="UniProtKB">
        <authorList>
            <consortium name="EnsemblPlants"/>
        </authorList>
    </citation>
    <scope>IDENTIFICATION</scope>
    <source>
        <strain evidence="3">cv. Jemalong A17</strain>
    </source>
</reference>
<feature type="compositionally biased region" description="Basic residues" evidence="1">
    <location>
        <begin position="67"/>
        <end position="80"/>
    </location>
</feature>
<dbReference type="HOGENOM" id="CLU_2018668_0_0_1"/>
<dbReference type="EnsemblPlants" id="KEH15671">
    <property type="protein sequence ID" value="KEH15671"/>
    <property type="gene ID" value="MTR_0669s0020"/>
</dbReference>
<keyword evidence="4" id="KW-1185">Reference proteome</keyword>
<sequence>MRCMTNKGELMNVGEASTSLSPSFPSPPMTSAPLCPHSISILFLGKIPVKRTKSLANGTFVREKTRGRWPGKSAHRKHFARGYTPGRKTRGRTPGKSPRFLPGRTPGMFPHFRLQLSCTSDYD</sequence>
<dbReference type="AlphaFoldDB" id="A0A072TEK4"/>
<reference evidence="2 4" key="1">
    <citation type="journal article" date="2011" name="Nature">
        <title>The Medicago genome provides insight into the evolution of rhizobial symbioses.</title>
        <authorList>
            <person name="Young N.D."/>
            <person name="Debelle F."/>
            <person name="Oldroyd G.E."/>
            <person name="Geurts R."/>
            <person name="Cannon S.B."/>
            <person name="Udvardi M.K."/>
            <person name="Benedito V.A."/>
            <person name="Mayer K.F."/>
            <person name="Gouzy J."/>
            <person name="Schoof H."/>
            <person name="Van de Peer Y."/>
            <person name="Proost S."/>
            <person name="Cook D.R."/>
            <person name="Meyers B.C."/>
            <person name="Spannagl M."/>
            <person name="Cheung F."/>
            <person name="De Mita S."/>
            <person name="Krishnakumar V."/>
            <person name="Gundlach H."/>
            <person name="Zhou S."/>
            <person name="Mudge J."/>
            <person name="Bharti A.K."/>
            <person name="Murray J.D."/>
            <person name="Naoumkina M.A."/>
            <person name="Rosen B."/>
            <person name="Silverstein K.A."/>
            <person name="Tang H."/>
            <person name="Rombauts S."/>
            <person name="Zhao P.X."/>
            <person name="Zhou P."/>
            <person name="Barbe V."/>
            <person name="Bardou P."/>
            <person name="Bechner M."/>
            <person name="Bellec A."/>
            <person name="Berger A."/>
            <person name="Berges H."/>
            <person name="Bidwell S."/>
            <person name="Bisseling T."/>
            <person name="Choisne N."/>
            <person name="Couloux A."/>
            <person name="Denny R."/>
            <person name="Deshpande S."/>
            <person name="Dai X."/>
            <person name="Doyle J.J."/>
            <person name="Dudez A.M."/>
            <person name="Farmer A.D."/>
            <person name="Fouteau S."/>
            <person name="Franken C."/>
            <person name="Gibelin C."/>
            <person name="Gish J."/>
            <person name="Goldstein S."/>
            <person name="Gonzalez A.J."/>
            <person name="Green P.J."/>
            <person name="Hallab A."/>
            <person name="Hartog M."/>
            <person name="Hua A."/>
            <person name="Humphray S.J."/>
            <person name="Jeong D.H."/>
            <person name="Jing Y."/>
            <person name="Jocker A."/>
            <person name="Kenton S.M."/>
            <person name="Kim D.J."/>
            <person name="Klee K."/>
            <person name="Lai H."/>
            <person name="Lang C."/>
            <person name="Lin S."/>
            <person name="Macmil S.L."/>
            <person name="Magdelenat G."/>
            <person name="Matthews L."/>
            <person name="McCorrison J."/>
            <person name="Monaghan E.L."/>
            <person name="Mun J.H."/>
            <person name="Najar F.Z."/>
            <person name="Nicholson C."/>
            <person name="Noirot C."/>
            <person name="O'Bleness M."/>
            <person name="Paule C.R."/>
            <person name="Poulain J."/>
            <person name="Prion F."/>
            <person name="Qin B."/>
            <person name="Qu C."/>
            <person name="Retzel E.F."/>
            <person name="Riddle C."/>
            <person name="Sallet E."/>
            <person name="Samain S."/>
            <person name="Samson N."/>
            <person name="Sanders I."/>
            <person name="Saurat O."/>
            <person name="Scarpelli C."/>
            <person name="Schiex T."/>
            <person name="Segurens B."/>
            <person name="Severin A.J."/>
            <person name="Sherrier D.J."/>
            <person name="Shi R."/>
            <person name="Sims S."/>
            <person name="Singer S.R."/>
            <person name="Sinharoy S."/>
            <person name="Sterck L."/>
            <person name="Viollet A."/>
            <person name="Wang B.B."/>
            <person name="Wang K."/>
            <person name="Wang M."/>
            <person name="Wang X."/>
            <person name="Warfsmann J."/>
            <person name="Weissenbach J."/>
            <person name="White D.D."/>
            <person name="White J.D."/>
            <person name="Wiley G.B."/>
            <person name="Wincker P."/>
            <person name="Xing Y."/>
            <person name="Yang L."/>
            <person name="Yao Z."/>
            <person name="Ying F."/>
            <person name="Zhai J."/>
            <person name="Zhou L."/>
            <person name="Zuber A."/>
            <person name="Denarie J."/>
            <person name="Dixon R.A."/>
            <person name="May G.D."/>
            <person name="Schwartz D.C."/>
            <person name="Rogers J."/>
            <person name="Quetier F."/>
            <person name="Town C.D."/>
            <person name="Roe B.A."/>
        </authorList>
    </citation>
    <scope>NUCLEOTIDE SEQUENCE [LARGE SCALE GENOMIC DNA]</scope>
    <source>
        <strain evidence="2">A17</strain>
        <strain evidence="3 4">cv. Jemalong A17</strain>
    </source>
</reference>
<evidence type="ECO:0000313" key="2">
    <source>
        <dbReference type="EMBL" id="KEH15671.1"/>
    </source>
</evidence>
<dbReference type="EMBL" id="KL403393">
    <property type="protein sequence ID" value="KEH15671.1"/>
    <property type="molecule type" value="Genomic_DNA"/>
</dbReference>
<reference evidence="2 4" key="2">
    <citation type="journal article" date="2014" name="BMC Genomics">
        <title>An improved genome release (version Mt4.0) for the model legume Medicago truncatula.</title>
        <authorList>
            <person name="Tang H."/>
            <person name="Krishnakumar V."/>
            <person name="Bidwell S."/>
            <person name="Rosen B."/>
            <person name="Chan A."/>
            <person name="Zhou S."/>
            <person name="Gentzbittel L."/>
            <person name="Childs K.L."/>
            <person name="Yandell M."/>
            <person name="Gundlach H."/>
            <person name="Mayer K.F."/>
            <person name="Schwartz D.C."/>
            <person name="Town C.D."/>
        </authorList>
    </citation>
    <scope>GENOME REANNOTATION</scope>
    <source>
        <strain evidence="2">A17</strain>
        <strain evidence="3 4">cv. Jemalong A17</strain>
    </source>
</reference>
<feature type="region of interest" description="Disordered" evidence="1">
    <location>
        <begin position="66"/>
        <end position="106"/>
    </location>
</feature>
<evidence type="ECO:0000313" key="3">
    <source>
        <dbReference type="EnsemblPlants" id="KEH15671"/>
    </source>
</evidence>
<organism evidence="2 4">
    <name type="scientific">Medicago truncatula</name>
    <name type="common">Barrel medic</name>
    <name type="synonym">Medicago tribuloides</name>
    <dbReference type="NCBI Taxonomy" id="3880"/>
    <lineage>
        <taxon>Eukaryota</taxon>
        <taxon>Viridiplantae</taxon>
        <taxon>Streptophyta</taxon>
        <taxon>Embryophyta</taxon>
        <taxon>Tracheophyta</taxon>
        <taxon>Spermatophyta</taxon>
        <taxon>Magnoliopsida</taxon>
        <taxon>eudicotyledons</taxon>
        <taxon>Gunneridae</taxon>
        <taxon>Pentapetalae</taxon>
        <taxon>rosids</taxon>
        <taxon>fabids</taxon>
        <taxon>Fabales</taxon>
        <taxon>Fabaceae</taxon>
        <taxon>Papilionoideae</taxon>
        <taxon>50 kb inversion clade</taxon>
        <taxon>NPAAA clade</taxon>
        <taxon>Hologalegina</taxon>
        <taxon>IRL clade</taxon>
        <taxon>Trifolieae</taxon>
        <taxon>Medicago</taxon>
    </lineage>
</organism>
<gene>
    <name evidence="2" type="ORF">MTR_0669s0020</name>
</gene>
<accession>A0A072TEK4</accession>
<protein>
    <submittedName>
        <fullName evidence="2 3">Uncharacterized protein</fullName>
    </submittedName>
</protein>